<feature type="transmembrane region" description="Helical" evidence="1">
    <location>
        <begin position="84"/>
        <end position="104"/>
    </location>
</feature>
<sequence>MILFMILFLFAIFSSLLETIHPILGYVDEVIVFGFILAAIVKLLFFEKKGVKALDGWMLFTFFLSICFCLIAFIPNLFSEAHTTIFMQAYTFFGIIKFLILFYCGRVLTRDTSFIATIPWMKRLAWIFTWICLAAYAINLVVPIMAGFDIRFGMATYAYGFGHPAPFSMVVILFTILMVFFALIQKTRLPYMYLVLNLFLIFTAGRSTAIGIYICLFLLLLILPYIKRLPIYVYMLLGGFLTWFSWDRIANQFGADNTEARGVLLRTSVEIAKEHLPFGAGLGMFGSNASRIHYSPLYFKYHLSNVWGLSSINPAFITDSYWAMIIGETGFIGAILLLALFITTLIAILRLTSGDFKIKLMVAFPFIYALCTSPVDTLLVSGSIVSVMMAVLYMMRLSQEVTEREMAGEKG</sequence>
<feature type="transmembrane region" description="Helical" evidence="1">
    <location>
        <begin position="229"/>
        <end position="246"/>
    </location>
</feature>
<feature type="transmembrane region" description="Helical" evidence="1">
    <location>
        <begin position="331"/>
        <end position="351"/>
    </location>
</feature>
<feature type="transmembrane region" description="Helical" evidence="1">
    <location>
        <begin position="165"/>
        <end position="184"/>
    </location>
</feature>
<keyword evidence="1" id="KW-1133">Transmembrane helix</keyword>
<keyword evidence="1" id="KW-0812">Transmembrane</keyword>
<gene>
    <name evidence="2" type="ORF">HB943_04080</name>
</gene>
<dbReference type="Proteomes" id="UP000564536">
    <property type="component" value="Unassembled WGS sequence"/>
</dbReference>
<feature type="transmembrane region" description="Helical" evidence="1">
    <location>
        <begin position="57"/>
        <end position="78"/>
    </location>
</feature>
<feature type="transmembrane region" description="Helical" evidence="1">
    <location>
        <begin position="191"/>
        <end position="223"/>
    </location>
</feature>
<dbReference type="EMBL" id="JAARRL010000004">
    <property type="protein sequence ID" value="MBC1499771.1"/>
    <property type="molecule type" value="Genomic_DNA"/>
</dbReference>
<reference evidence="2 3" key="1">
    <citation type="submission" date="2020-03" db="EMBL/GenBank/DDBJ databases">
        <title>Soil Listeria distribution.</title>
        <authorList>
            <person name="Liao J."/>
            <person name="Wiedmann M."/>
        </authorList>
    </citation>
    <scope>NUCLEOTIDE SEQUENCE [LARGE SCALE GENOMIC DNA]</scope>
    <source>
        <strain evidence="2 3">FSL L7-1523</strain>
    </source>
</reference>
<dbReference type="AlphaFoldDB" id="A0A841Z1P9"/>
<feature type="transmembrane region" description="Helical" evidence="1">
    <location>
        <begin position="27"/>
        <end position="45"/>
    </location>
</feature>
<comment type="caution">
    <text evidence="2">The sequence shown here is derived from an EMBL/GenBank/DDBJ whole genome shotgun (WGS) entry which is preliminary data.</text>
</comment>
<evidence type="ECO:0000313" key="2">
    <source>
        <dbReference type="EMBL" id="MBC1499771.1"/>
    </source>
</evidence>
<protein>
    <submittedName>
        <fullName evidence="2">Uncharacterized protein</fullName>
    </submittedName>
</protein>
<keyword evidence="1" id="KW-0472">Membrane</keyword>
<name>A0A841Z1P9_9LIST</name>
<feature type="transmembrane region" description="Helical" evidence="1">
    <location>
        <begin position="124"/>
        <end position="145"/>
    </location>
</feature>
<feature type="transmembrane region" description="Helical" evidence="1">
    <location>
        <begin position="366"/>
        <end position="394"/>
    </location>
</feature>
<proteinExistence type="predicted"/>
<evidence type="ECO:0000313" key="3">
    <source>
        <dbReference type="Proteomes" id="UP000564536"/>
    </source>
</evidence>
<organism evidence="2 3">
    <name type="scientific">Listeria weihenstephanensis</name>
    <dbReference type="NCBI Taxonomy" id="1006155"/>
    <lineage>
        <taxon>Bacteria</taxon>
        <taxon>Bacillati</taxon>
        <taxon>Bacillota</taxon>
        <taxon>Bacilli</taxon>
        <taxon>Bacillales</taxon>
        <taxon>Listeriaceae</taxon>
        <taxon>Listeria</taxon>
    </lineage>
</organism>
<evidence type="ECO:0000256" key="1">
    <source>
        <dbReference type="SAM" id="Phobius"/>
    </source>
</evidence>
<accession>A0A841Z1P9</accession>
<dbReference type="RefSeq" id="WP_185424764.1">
    <property type="nucleotide sequence ID" value="NZ_JAARRL010000004.1"/>
</dbReference>